<keyword evidence="9" id="KW-1185">Reference proteome</keyword>
<proteinExistence type="inferred from homology"/>
<evidence type="ECO:0000256" key="4">
    <source>
        <dbReference type="ARBA" id="ARBA00022692"/>
    </source>
</evidence>
<keyword evidence="3" id="KW-1003">Cell membrane</keyword>
<dbReference type="AlphaFoldDB" id="A0A5C8M0J1"/>
<protein>
    <submittedName>
        <fullName evidence="8">Putative sulfate exporter family transporter</fullName>
    </submittedName>
</protein>
<organism evidence="8 9">
    <name type="scientific">Rheinheimera tangshanensis</name>
    <dbReference type="NCBI Taxonomy" id="400153"/>
    <lineage>
        <taxon>Bacteria</taxon>
        <taxon>Pseudomonadati</taxon>
        <taxon>Pseudomonadota</taxon>
        <taxon>Gammaproteobacteria</taxon>
        <taxon>Chromatiales</taxon>
        <taxon>Chromatiaceae</taxon>
        <taxon>Rheinheimera</taxon>
    </lineage>
</organism>
<dbReference type="Proteomes" id="UP000321814">
    <property type="component" value="Unassembled WGS sequence"/>
</dbReference>
<dbReference type="Pfam" id="PF03601">
    <property type="entry name" value="Cons_hypoth698"/>
    <property type="match status" value="1"/>
</dbReference>
<comment type="similarity">
    <text evidence="2">Belongs to the UPF0324 family.</text>
</comment>
<dbReference type="GO" id="GO:0005886">
    <property type="term" value="C:plasma membrane"/>
    <property type="evidence" value="ECO:0007669"/>
    <property type="project" value="UniProtKB-SubCell"/>
</dbReference>
<feature type="transmembrane region" description="Helical" evidence="7">
    <location>
        <begin position="91"/>
        <end position="111"/>
    </location>
</feature>
<dbReference type="PANTHER" id="PTHR30106">
    <property type="entry name" value="INNER MEMBRANE PROTEIN YEIH-RELATED"/>
    <property type="match status" value="1"/>
</dbReference>
<keyword evidence="4 7" id="KW-0812">Transmembrane</keyword>
<keyword evidence="5 7" id="KW-1133">Transmembrane helix</keyword>
<dbReference type="OrthoDB" id="9805703at2"/>
<feature type="transmembrane region" description="Helical" evidence="7">
    <location>
        <begin position="26"/>
        <end position="47"/>
    </location>
</feature>
<dbReference type="PANTHER" id="PTHR30106:SF2">
    <property type="entry name" value="UPF0324 INNER MEMBRANE PROTEIN YEIH"/>
    <property type="match status" value="1"/>
</dbReference>
<dbReference type="EMBL" id="VRLR01000004">
    <property type="protein sequence ID" value="TXK81152.1"/>
    <property type="molecule type" value="Genomic_DNA"/>
</dbReference>
<feature type="transmembrane region" description="Helical" evidence="7">
    <location>
        <begin position="211"/>
        <end position="230"/>
    </location>
</feature>
<name>A0A5C8M0J1_9GAMM</name>
<evidence type="ECO:0000256" key="2">
    <source>
        <dbReference type="ARBA" id="ARBA00007977"/>
    </source>
</evidence>
<gene>
    <name evidence="8" type="ORF">FU839_08515</name>
</gene>
<comment type="subcellular location">
    <subcellularLocation>
        <location evidence="1">Cell membrane</location>
        <topology evidence="1">Multi-pass membrane protein</topology>
    </subcellularLocation>
</comment>
<dbReference type="RefSeq" id="WP_147904019.1">
    <property type="nucleotide sequence ID" value="NZ_BAAAGC010000007.1"/>
</dbReference>
<evidence type="ECO:0000256" key="7">
    <source>
        <dbReference type="SAM" id="Phobius"/>
    </source>
</evidence>
<feature type="transmembrane region" description="Helical" evidence="7">
    <location>
        <begin position="242"/>
        <end position="263"/>
    </location>
</feature>
<dbReference type="InterPro" id="IPR018383">
    <property type="entry name" value="UPF0324_pro"/>
</dbReference>
<evidence type="ECO:0000256" key="5">
    <source>
        <dbReference type="ARBA" id="ARBA00022989"/>
    </source>
</evidence>
<evidence type="ECO:0000256" key="6">
    <source>
        <dbReference type="ARBA" id="ARBA00023136"/>
    </source>
</evidence>
<evidence type="ECO:0000256" key="3">
    <source>
        <dbReference type="ARBA" id="ARBA00022475"/>
    </source>
</evidence>
<feature type="transmembrane region" description="Helical" evidence="7">
    <location>
        <begin position="154"/>
        <end position="175"/>
    </location>
</feature>
<accession>A0A5C8M0J1</accession>
<feature type="transmembrane region" description="Helical" evidence="7">
    <location>
        <begin position="269"/>
        <end position="286"/>
    </location>
</feature>
<sequence length="319" mass="34374">MLVLLLLSLLLQLCYLAVPVLHQWVSPVFVALLLGLSAAFVLPLCSVQPRELLASQLDKLAMLQQKALRFGIVLFAFSVDSELVLQTSLLALLQLAALVLLVLAAALWLGFKVFKLPKELVLLVSCGLSFCGTSAIFATWSVRKSDEATLTQSLAMVLLMGLLALLSYSVLIHAGVLPEDQLAWLIGSTAPEVSQAVAAGSQLGDAAPQAVIAKLFRVCLLVPFLLLLSFNNKNKEGFAFPWFVLGFIVVLGINLGLTVPVWFSQGALVLSQSCLIFAMLVTGLLTCWQDLKQCSGKVFGFAAVVMVLLFSFSYLFLPG</sequence>
<feature type="transmembrane region" description="Helical" evidence="7">
    <location>
        <begin position="120"/>
        <end position="142"/>
    </location>
</feature>
<evidence type="ECO:0000313" key="9">
    <source>
        <dbReference type="Proteomes" id="UP000321814"/>
    </source>
</evidence>
<evidence type="ECO:0000313" key="8">
    <source>
        <dbReference type="EMBL" id="TXK81152.1"/>
    </source>
</evidence>
<keyword evidence="6 7" id="KW-0472">Membrane</keyword>
<comment type="caution">
    <text evidence="8">The sequence shown here is derived from an EMBL/GenBank/DDBJ whole genome shotgun (WGS) entry which is preliminary data.</text>
</comment>
<reference evidence="8 9" key="1">
    <citation type="submission" date="2019-08" db="EMBL/GenBank/DDBJ databases">
        <title>Draft genome analysis of Rheinheimera tangshanensis isolated from the roots of fresh rice plants (Oryza sativa).</title>
        <authorList>
            <person name="Yu Q."/>
            <person name="Qi Y."/>
            <person name="Zhang H."/>
            <person name="Pu J."/>
        </authorList>
    </citation>
    <scope>NUCLEOTIDE SEQUENCE [LARGE SCALE GENOMIC DNA]</scope>
    <source>
        <strain evidence="8 9">JA3-B52</strain>
    </source>
</reference>
<feature type="transmembrane region" description="Helical" evidence="7">
    <location>
        <begin position="298"/>
        <end position="317"/>
    </location>
</feature>
<evidence type="ECO:0000256" key="1">
    <source>
        <dbReference type="ARBA" id="ARBA00004651"/>
    </source>
</evidence>